<feature type="region of interest" description="Disordered" evidence="1">
    <location>
        <begin position="69"/>
        <end position="103"/>
    </location>
</feature>
<dbReference type="Proteomes" id="UP000256269">
    <property type="component" value="Unassembled WGS sequence"/>
</dbReference>
<reference evidence="2 3" key="1">
    <citation type="submission" date="2018-08" db="EMBL/GenBank/DDBJ databases">
        <title>Genomic Encyclopedia of Archaeal and Bacterial Type Strains, Phase II (KMG-II): from individual species to whole genera.</title>
        <authorList>
            <person name="Goeker M."/>
        </authorList>
    </citation>
    <scope>NUCLEOTIDE SEQUENCE [LARGE SCALE GENOMIC DNA]</scope>
    <source>
        <strain evidence="2 3">DSM 45791</strain>
    </source>
</reference>
<evidence type="ECO:0000256" key="1">
    <source>
        <dbReference type="SAM" id="MobiDB-lite"/>
    </source>
</evidence>
<organism evidence="2 3">
    <name type="scientific">Kutzneria buriramensis</name>
    <dbReference type="NCBI Taxonomy" id="1045776"/>
    <lineage>
        <taxon>Bacteria</taxon>
        <taxon>Bacillati</taxon>
        <taxon>Actinomycetota</taxon>
        <taxon>Actinomycetes</taxon>
        <taxon>Pseudonocardiales</taxon>
        <taxon>Pseudonocardiaceae</taxon>
        <taxon>Kutzneria</taxon>
    </lineage>
</organism>
<protein>
    <submittedName>
        <fullName evidence="2">Uncharacterized protein</fullName>
    </submittedName>
</protein>
<evidence type="ECO:0000313" key="3">
    <source>
        <dbReference type="Proteomes" id="UP000256269"/>
    </source>
</evidence>
<comment type="caution">
    <text evidence="2">The sequence shown here is derived from an EMBL/GenBank/DDBJ whole genome shotgun (WGS) entry which is preliminary data.</text>
</comment>
<gene>
    <name evidence="2" type="ORF">BCF44_14119</name>
</gene>
<name>A0A3E0G528_9PSEU</name>
<accession>A0A3E0G528</accession>
<evidence type="ECO:0000313" key="2">
    <source>
        <dbReference type="EMBL" id="REH17902.1"/>
    </source>
</evidence>
<proteinExistence type="predicted"/>
<dbReference type="AlphaFoldDB" id="A0A3E0G528"/>
<keyword evidence="3" id="KW-1185">Reference proteome</keyword>
<sequence>MRASRAAAVTIGVAALLVTGAGVGVADTVVQVGVPVDAHSLYVYQGSGPEGDSNWSHCFPISGMGIKTPSIPATPGQSHTARPFAGMAARGPAAPSRSTASTG</sequence>
<dbReference type="EMBL" id="QUNO01000041">
    <property type="protein sequence ID" value="REH17902.1"/>
    <property type="molecule type" value="Genomic_DNA"/>
</dbReference>